<dbReference type="EMBL" id="CP130318">
    <property type="protein sequence ID" value="WNQ09139.1"/>
    <property type="molecule type" value="Genomic_DNA"/>
</dbReference>
<dbReference type="InterPro" id="IPR001719">
    <property type="entry name" value="AP_endonuc_2"/>
</dbReference>
<evidence type="ECO:0000256" key="2">
    <source>
        <dbReference type="ARBA" id="ARBA00005340"/>
    </source>
</evidence>
<keyword evidence="5" id="KW-0227">DNA damage</keyword>
<reference evidence="10 11" key="1">
    <citation type="submission" date="2022-02" db="EMBL/GenBank/DDBJ databases">
        <title>Paenibacillus sp. MBLB1776 Whole Genome Shotgun Sequencing.</title>
        <authorList>
            <person name="Hwang C.Y."/>
            <person name="Cho E.-S."/>
            <person name="Seo M.-J."/>
        </authorList>
    </citation>
    <scope>NUCLEOTIDE SEQUENCE [LARGE SCALE GENOMIC DNA]</scope>
    <source>
        <strain evidence="10 11">MBLB1776</strain>
    </source>
</reference>
<accession>A0AA96L9R8</accession>
<dbReference type="InterPro" id="IPR018246">
    <property type="entry name" value="AP_endonuc_F2_Zn_BS"/>
</dbReference>
<evidence type="ECO:0000259" key="9">
    <source>
        <dbReference type="Pfam" id="PF01261"/>
    </source>
</evidence>
<dbReference type="Pfam" id="PF01261">
    <property type="entry name" value="AP_endonuc_2"/>
    <property type="match status" value="1"/>
</dbReference>
<dbReference type="GO" id="GO:0003677">
    <property type="term" value="F:DNA binding"/>
    <property type="evidence" value="ECO:0007669"/>
    <property type="project" value="InterPro"/>
</dbReference>
<dbReference type="PANTHER" id="PTHR21445">
    <property type="entry name" value="ENDONUCLEASE IV ENDODEOXYRIBONUCLEASE IV"/>
    <property type="match status" value="1"/>
</dbReference>
<name>A0AA96L9R8_9BACL</name>
<keyword evidence="7" id="KW-0862">Zinc</keyword>
<comment type="cofactor">
    <cofactor evidence="1">
        <name>Zn(2+)</name>
        <dbReference type="ChEBI" id="CHEBI:29105"/>
    </cofactor>
</comment>
<evidence type="ECO:0000313" key="11">
    <source>
        <dbReference type="Proteomes" id="UP001305702"/>
    </source>
</evidence>
<sequence length="281" mass="30330">MYVGSHISIRHGYSGAARTALSLEANAFQYFPKNPRSLTVKQVDTQDAAACAELSRSNGLVSISHSPYPSNLAIAEPGLAEAVAASLRNDLDITNACGSIGVVVHFGKSKQKDPLQGYKDIIGSLNRILEGWEGESLILLENQAGEGTGMGMTLRELTQIRSLTERPDKIGFCLDTCHAFAAGIWTGDNWEAMAEEGHETGYWEHLRAVHLNDSVYPSGSRRDRHANIGQGQIGVENLVRLITSPEMKGIPLILETGSGPDGTHREEIALVKELASRAGKL</sequence>
<dbReference type="PROSITE" id="PS00730">
    <property type="entry name" value="AP_NUCLEASE_F2_2"/>
    <property type="match status" value="1"/>
</dbReference>
<dbReference type="Gene3D" id="3.20.20.150">
    <property type="entry name" value="Divalent-metal-dependent TIM barrel enzymes"/>
    <property type="match status" value="1"/>
</dbReference>
<dbReference type="NCBIfam" id="TIGR00587">
    <property type="entry name" value="nfo"/>
    <property type="match status" value="1"/>
</dbReference>
<comment type="similarity">
    <text evidence="2">Belongs to the AP endonuclease 2 family.</text>
</comment>
<evidence type="ECO:0000256" key="7">
    <source>
        <dbReference type="ARBA" id="ARBA00022833"/>
    </source>
</evidence>
<keyword evidence="8" id="KW-0234">DNA repair</keyword>
<protein>
    <submittedName>
        <fullName evidence="10">Deoxyribonuclease IV</fullName>
        <ecNumber evidence="10">3.1.21.2</ecNumber>
    </submittedName>
</protein>
<dbReference type="PROSITE" id="PS51432">
    <property type="entry name" value="AP_NUCLEASE_F2_4"/>
    <property type="match status" value="1"/>
</dbReference>
<dbReference type="GO" id="GO:0008081">
    <property type="term" value="F:phosphoric diester hydrolase activity"/>
    <property type="evidence" value="ECO:0007669"/>
    <property type="project" value="TreeGrafter"/>
</dbReference>
<dbReference type="CDD" id="cd00019">
    <property type="entry name" value="AP2Ec"/>
    <property type="match status" value="1"/>
</dbReference>
<dbReference type="AlphaFoldDB" id="A0AA96L9R8"/>
<keyword evidence="11" id="KW-1185">Reference proteome</keyword>
<evidence type="ECO:0000256" key="8">
    <source>
        <dbReference type="ARBA" id="ARBA00023204"/>
    </source>
</evidence>
<keyword evidence="3" id="KW-0540">Nuclease</keyword>
<evidence type="ECO:0000256" key="1">
    <source>
        <dbReference type="ARBA" id="ARBA00001947"/>
    </source>
</evidence>
<dbReference type="GO" id="GO:0003906">
    <property type="term" value="F:DNA-(apurinic or apyrimidinic site) endonuclease activity"/>
    <property type="evidence" value="ECO:0007669"/>
    <property type="project" value="TreeGrafter"/>
</dbReference>
<dbReference type="InterPro" id="IPR036237">
    <property type="entry name" value="Xyl_isomerase-like_sf"/>
</dbReference>
<gene>
    <name evidence="10" type="ORF">MJA45_15955</name>
</gene>
<dbReference type="PANTHER" id="PTHR21445:SF0">
    <property type="entry name" value="APURINIC-APYRIMIDINIC ENDONUCLEASE"/>
    <property type="match status" value="1"/>
</dbReference>
<evidence type="ECO:0000256" key="4">
    <source>
        <dbReference type="ARBA" id="ARBA00022723"/>
    </source>
</evidence>
<dbReference type="PROSITE" id="PS00731">
    <property type="entry name" value="AP_NUCLEASE_F2_3"/>
    <property type="match status" value="1"/>
</dbReference>
<dbReference type="Proteomes" id="UP001305702">
    <property type="component" value="Chromosome"/>
</dbReference>
<dbReference type="GO" id="GO:0008270">
    <property type="term" value="F:zinc ion binding"/>
    <property type="evidence" value="ECO:0007669"/>
    <property type="project" value="InterPro"/>
</dbReference>
<keyword evidence="6 10" id="KW-0378">Hydrolase</keyword>
<dbReference type="EC" id="3.1.21.2" evidence="10"/>
<keyword evidence="4" id="KW-0479">Metal-binding</keyword>
<evidence type="ECO:0000256" key="5">
    <source>
        <dbReference type="ARBA" id="ARBA00022763"/>
    </source>
</evidence>
<dbReference type="InterPro" id="IPR013022">
    <property type="entry name" value="Xyl_isomerase-like_TIM-brl"/>
</dbReference>
<dbReference type="SMART" id="SM00518">
    <property type="entry name" value="AP2Ec"/>
    <property type="match status" value="1"/>
</dbReference>
<evidence type="ECO:0000256" key="3">
    <source>
        <dbReference type="ARBA" id="ARBA00022722"/>
    </source>
</evidence>
<proteinExistence type="inferred from homology"/>
<dbReference type="KEGG" id="paun:MJA45_15955"/>
<evidence type="ECO:0000256" key="6">
    <source>
        <dbReference type="ARBA" id="ARBA00022801"/>
    </source>
</evidence>
<dbReference type="GO" id="GO:0006284">
    <property type="term" value="P:base-excision repair"/>
    <property type="evidence" value="ECO:0007669"/>
    <property type="project" value="TreeGrafter"/>
</dbReference>
<feature type="domain" description="Xylose isomerase-like TIM barrel" evidence="9">
    <location>
        <begin position="20"/>
        <end position="273"/>
    </location>
</feature>
<dbReference type="SUPFAM" id="SSF51658">
    <property type="entry name" value="Xylose isomerase-like"/>
    <property type="match status" value="1"/>
</dbReference>
<dbReference type="RefSeq" id="WP_315602907.1">
    <property type="nucleotide sequence ID" value="NZ_CP130318.1"/>
</dbReference>
<dbReference type="GO" id="GO:0008833">
    <property type="term" value="F:deoxyribonuclease IV (phage-T4-induced) activity"/>
    <property type="evidence" value="ECO:0007669"/>
    <property type="project" value="UniProtKB-EC"/>
</dbReference>
<organism evidence="10 11">
    <name type="scientific">Paenibacillus aurantius</name>
    <dbReference type="NCBI Taxonomy" id="2918900"/>
    <lineage>
        <taxon>Bacteria</taxon>
        <taxon>Bacillati</taxon>
        <taxon>Bacillota</taxon>
        <taxon>Bacilli</taxon>
        <taxon>Bacillales</taxon>
        <taxon>Paenibacillaceae</taxon>
        <taxon>Paenibacillus</taxon>
    </lineage>
</organism>
<evidence type="ECO:0000313" key="10">
    <source>
        <dbReference type="EMBL" id="WNQ09139.1"/>
    </source>
</evidence>